<dbReference type="AlphaFoldDB" id="A0A926RUQ9"/>
<evidence type="ECO:0000313" key="7">
    <source>
        <dbReference type="Proteomes" id="UP000661691"/>
    </source>
</evidence>
<evidence type="ECO:0000256" key="2">
    <source>
        <dbReference type="ARBA" id="ARBA00022723"/>
    </source>
</evidence>
<dbReference type="InterPro" id="IPR016055">
    <property type="entry name" value="A-D-PHexomutase_a/b/a-I/II/III"/>
</dbReference>
<keyword evidence="2" id="KW-0479">Metal-binding</keyword>
<reference evidence="6" key="1">
    <citation type="submission" date="2020-09" db="EMBL/GenBank/DDBJ databases">
        <title>A novel bacterium of genus Hazenella, isolated from South China Sea.</title>
        <authorList>
            <person name="Huang H."/>
            <person name="Mo K."/>
            <person name="Hu Y."/>
        </authorList>
    </citation>
    <scope>NUCLEOTIDE SEQUENCE</scope>
    <source>
        <strain evidence="6">IB182357</strain>
    </source>
</reference>
<dbReference type="GO" id="GO:0006166">
    <property type="term" value="P:purine ribonucleoside salvage"/>
    <property type="evidence" value="ECO:0007669"/>
    <property type="project" value="TreeGrafter"/>
</dbReference>
<sequence length="82" mass="9384">MNKYTIRKIATGFARHLILTEPHVFKKGIVIAYDSRLYSYEFAVETAEVLLYHDIPVYLFSKLTPTPILSFAVRHLQTVGGL</sequence>
<keyword evidence="4" id="KW-0413">Isomerase</keyword>
<dbReference type="EMBL" id="JACXAH010000021">
    <property type="protein sequence ID" value="MBD1373288.1"/>
    <property type="molecule type" value="Genomic_DNA"/>
</dbReference>
<gene>
    <name evidence="6" type="ORF">IC620_13110</name>
</gene>
<dbReference type="GO" id="GO:0005975">
    <property type="term" value="P:carbohydrate metabolic process"/>
    <property type="evidence" value="ECO:0007669"/>
    <property type="project" value="InterPro"/>
</dbReference>
<evidence type="ECO:0000313" key="6">
    <source>
        <dbReference type="EMBL" id="MBD1373288.1"/>
    </source>
</evidence>
<dbReference type="InterPro" id="IPR005844">
    <property type="entry name" value="A-D-PHexomutase_a/b/a-I"/>
</dbReference>
<evidence type="ECO:0000256" key="1">
    <source>
        <dbReference type="ARBA" id="ARBA00010231"/>
    </source>
</evidence>
<protein>
    <recommendedName>
        <fullName evidence="5">Alpha-D-phosphohexomutase alpha/beta/alpha domain-containing protein</fullName>
    </recommendedName>
</protein>
<name>A0A926RUQ9_9BACL</name>
<dbReference type="SUPFAM" id="SSF53738">
    <property type="entry name" value="Phosphoglucomutase, first 3 domains"/>
    <property type="match status" value="1"/>
</dbReference>
<evidence type="ECO:0000256" key="3">
    <source>
        <dbReference type="ARBA" id="ARBA00022842"/>
    </source>
</evidence>
<proteinExistence type="inferred from homology"/>
<organism evidence="6 7">
    <name type="scientific">Polycladospora coralii</name>
    <dbReference type="NCBI Taxonomy" id="2771432"/>
    <lineage>
        <taxon>Bacteria</taxon>
        <taxon>Bacillati</taxon>
        <taxon>Bacillota</taxon>
        <taxon>Bacilli</taxon>
        <taxon>Bacillales</taxon>
        <taxon>Thermoactinomycetaceae</taxon>
        <taxon>Polycladospora</taxon>
    </lineage>
</organism>
<dbReference type="Gene3D" id="3.40.120.10">
    <property type="entry name" value="Alpha-D-Glucose-1,6-Bisphosphate, subunit A, domain 3"/>
    <property type="match status" value="1"/>
</dbReference>
<dbReference type="Pfam" id="PF02878">
    <property type="entry name" value="PGM_PMM_I"/>
    <property type="match status" value="1"/>
</dbReference>
<dbReference type="GO" id="GO:0046872">
    <property type="term" value="F:metal ion binding"/>
    <property type="evidence" value="ECO:0007669"/>
    <property type="project" value="UniProtKB-KW"/>
</dbReference>
<evidence type="ECO:0000256" key="4">
    <source>
        <dbReference type="ARBA" id="ARBA00023235"/>
    </source>
</evidence>
<keyword evidence="7" id="KW-1185">Reference proteome</keyword>
<accession>A0A926RUQ9</accession>
<dbReference type="GO" id="GO:0008973">
    <property type="term" value="F:phosphopentomutase activity"/>
    <property type="evidence" value="ECO:0007669"/>
    <property type="project" value="TreeGrafter"/>
</dbReference>
<evidence type="ECO:0000259" key="5">
    <source>
        <dbReference type="Pfam" id="PF02878"/>
    </source>
</evidence>
<feature type="domain" description="Alpha-D-phosphohexomutase alpha/beta/alpha" evidence="5">
    <location>
        <begin position="1"/>
        <end position="81"/>
    </location>
</feature>
<dbReference type="PANTHER" id="PTHR45745:SF1">
    <property type="entry name" value="PHOSPHOGLUCOMUTASE 2B-RELATED"/>
    <property type="match status" value="1"/>
</dbReference>
<comment type="similarity">
    <text evidence="1">Belongs to the phosphohexose mutase family.</text>
</comment>
<dbReference type="Proteomes" id="UP000661691">
    <property type="component" value="Unassembled WGS sequence"/>
</dbReference>
<keyword evidence="3" id="KW-0460">Magnesium</keyword>
<comment type="caution">
    <text evidence="6">The sequence shown here is derived from an EMBL/GenBank/DDBJ whole genome shotgun (WGS) entry which is preliminary data.</text>
</comment>
<dbReference type="PANTHER" id="PTHR45745">
    <property type="entry name" value="PHOSPHOMANNOMUTASE 45A"/>
    <property type="match status" value="1"/>
</dbReference>